<organism evidence="1 2">
    <name type="scientific">Mesonia maritima</name>
    <dbReference type="NCBI Taxonomy" id="1793873"/>
    <lineage>
        <taxon>Bacteria</taxon>
        <taxon>Pseudomonadati</taxon>
        <taxon>Bacteroidota</taxon>
        <taxon>Flavobacteriia</taxon>
        <taxon>Flavobacteriales</taxon>
        <taxon>Flavobacteriaceae</taxon>
        <taxon>Mesonia</taxon>
    </lineage>
</organism>
<keyword evidence="2" id="KW-1185">Reference proteome</keyword>
<comment type="caution">
    <text evidence="1">The sequence shown here is derived from an EMBL/GenBank/DDBJ whole genome shotgun (WGS) entry which is preliminary data.</text>
</comment>
<evidence type="ECO:0000313" key="1">
    <source>
        <dbReference type="EMBL" id="MDR6299386.1"/>
    </source>
</evidence>
<accession>A0ABU1K1B0</accession>
<evidence type="ECO:0000313" key="2">
    <source>
        <dbReference type="Proteomes" id="UP001257659"/>
    </source>
</evidence>
<gene>
    <name evidence="1" type="ORF">GGR31_000002</name>
</gene>
<dbReference type="RefSeq" id="WP_309726026.1">
    <property type="nucleotide sequence ID" value="NZ_JAVDQA010000001.1"/>
</dbReference>
<sequence>MILFFRFLIEKDSKVYKMALTFAFMLNMQGVTAQGNLPKVTQLLEKSQSFYENHPVFKAMLQYKLYRSPEDPVEIERYKGVLIKGYQNMYLKIHNTEFITSSKYYLKVNHEEKAMEYLPLSNAGLENNPLDMKSYLKFFADREISDEGTVWACKLIAPKYTQLPYASVTFYFDKGSYEVEKQVVELVAPGNIRDEQGKLTSERKFLEIAIKEFTSEKKKIDNHPQISTYISIRKENIEPVETYKTYEFYNKS</sequence>
<evidence type="ECO:0008006" key="3">
    <source>
        <dbReference type="Google" id="ProtNLM"/>
    </source>
</evidence>
<reference evidence="1 2" key="1">
    <citation type="submission" date="2023-07" db="EMBL/GenBank/DDBJ databases">
        <title>Genomic Encyclopedia of Type Strains, Phase IV (KMG-IV): sequencing the most valuable type-strain genomes for metagenomic binning, comparative biology and taxonomic classification.</title>
        <authorList>
            <person name="Goeker M."/>
        </authorList>
    </citation>
    <scope>NUCLEOTIDE SEQUENCE [LARGE SCALE GENOMIC DNA]</scope>
    <source>
        <strain evidence="1 2">DSM 102814</strain>
    </source>
</reference>
<name>A0ABU1K1B0_9FLAO</name>
<protein>
    <recommendedName>
        <fullName evidence="3">GLPGLI family protein</fullName>
    </recommendedName>
</protein>
<proteinExistence type="predicted"/>
<dbReference type="EMBL" id="JAVDQA010000001">
    <property type="protein sequence ID" value="MDR6299386.1"/>
    <property type="molecule type" value="Genomic_DNA"/>
</dbReference>
<dbReference type="Proteomes" id="UP001257659">
    <property type="component" value="Unassembled WGS sequence"/>
</dbReference>